<keyword evidence="4" id="KW-1185">Reference proteome</keyword>
<comment type="caution">
    <text evidence="3">The sequence shown here is derived from an EMBL/GenBank/DDBJ whole genome shotgun (WGS) entry which is preliminary data.</text>
</comment>
<evidence type="ECO:0000313" key="3">
    <source>
        <dbReference type="EMBL" id="KDN47348.1"/>
    </source>
</evidence>
<evidence type="ECO:0000256" key="1">
    <source>
        <dbReference type="SAM" id="Coils"/>
    </source>
</evidence>
<dbReference type="InParanoid" id="A0A066W4A8"/>
<feature type="coiled-coil region" evidence="1">
    <location>
        <begin position="360"/>
        <end position="387"/>
    </location>
</feature>
<dbReference type="RefSeq" id="XP_013243837.1">
    <property type="nucleotide sequence ID" value="XM_013388383.1"/>
</dbReference>
<accession>A0A066W4A8</accession>
<sequence>MASGVAGGGSKRQLAPLLKLGRQHTRVATCIERIHEGGLQRSTAAQAGPSRTSHAAIGSGALLSSSSGFASFYHVYPSASASSAAGPGTPGSLGFLHEAGLPFLKQASPGHGQSSHAEQSSNQHTFCGENSAADQPVRTSKGSHGLTAAWKGKATTPNVEDVDLQPPSQAFTIAESPSQQPESISLSTLSAKAAGKQPERAGILRSSARPRLIDYEHELVQRSLKVTDKVLLGVLQQDEYDSIQEDHSSLAESSNRAQYSTSSKIEAYIVLRNRARRNAIRASNGPRRQQYLSRLSDEQLVSLAEETISNISSATTPHLGEQAQQIAALFVSDVNGPIFDASDLEETGRVSLLQSSSNAADSTQALLKKLKLAADNIERSFKRHQKTRAPSQSGGGELRELATKVAEEGKLPSQSAAVADDTLFNTPLGSDRRKLVLEAVVRRAAGCELFPQQRRGGEGRRGKRPALKPAICTDVVKLLLDEQGKDARDALPLVIGSLSRTNLRGLLIQLLRAGDPGLLQTIEGLQRRLQGWHIASRRGALGQRHCESQDAVSDFPSLQEAAHLIEYYLKPEVFSVRLIKPWNQKRRAEAASSALKVFRGLIARLLRAPDEGASEPSLSVDEIIRQSQRDGHLLIAWLEQRASDPARFASQKANLTFCLTLRITMLRLLLREKAAVRAAVFMRELAKDIFRMERPVKVGEAAAYSGAPPDFLQDLATEASHIEDVAATPAEQLLASLCSQTLKLHEEQGNPVPVKSVLALSDALISLTRGVVRELSPAAVRSYIESACAVDCANAAAIALLAMRRATGHDPNIFGRLELSPQITLDVLEAMVRERRDSDVELLSRHVDIDDFGSEQDKDRFLHILAKAQVRERVMQAYRKLDAEHHLSSKSMWRMVRLLLDEGNSSHVEAEQIYRRYLAQGDQLDALDTTHTASAALAIGHESEALEYLRRAIDMSTELDMSCFSAVFHYLAKQQPEFAVRILRSAFASDQARLQAMHPTLAQLLPPTLAPRQLEPAVRSVFDLCWTYERLDLADQVYSLANSHSLTLGPSARRFAFLRTFHKHRPLTVAFALSNSTGQRQLLADNAGGICWLIKLAARNQTVQDGLKIRSMLATGAAVREATANDFSLEGGLLLFQTLFRATGLVDLSTAQLLLTKLRAKGLQMIAGHRQREREGWREAIRAVLAAARRAPELRFVTPITHFPKSRLSGVSKAPSTANYLPPSFLKAAATAFAALSDGAGINDVLNQMQAQGLNTATLRQTLSRMSTGML</sequence>
<feature type="compositionally biased region" description="Polar residues" evidence="2">
    <location>
        <begin position="111"/>
        <end position="125"/>
    </location>
</feature>
<name>A0A066W4A8_TILAU</name>
<protein>
    <submittedName>
        <fullName evidence="3">Uncharacterized protein</fullName>
    </submittedName>
</protein>
<dbReference type="EMBL" id="JMSN01000030">
    <property type="protein sequence ID" value="KDN47348.1"/>
    <property type="molecule type" value="Genomic_DNA"/>
</dbReference>
<dbReference type="AlphaFoldDB" id="A0A066W4A8"/>
<dbReference type="HOGENOM" id="CLU_263935_0_0_1"/>
<keyword evidence="1" id="KW-0175">Coiled coil</keyword>
<proteinExistence type="predicted"/>
<organism evidence="3 4">
    <name type="scientific">Tilletiaria anomala (strain ATCC 24038 / CBS 436.72 / UBC 951)</name>
    <dbReference type="NCBI Taxonomy" id="1037660"/>
    <lineage>
        <taxon>Eukaryota</taxon>
        <taxon>Fungi</taxon>
        <taxon>Dikarya</taxon>
        <taxon>Basidiomycota</taxon>
        <taxon>Ustilaginomycotina</taxon>
        <taxon>Exobasidiomycetes</taxon>
        <taxon>Georgefischeriales</taxon>
        <taxon>Tilletiariaceae</taxon>
        <taxon>Tilletiaria</taxon>
    </lineage>
</organism>
<evidence type="ECO:0000313" key="4">
    <source>
        <dbReference type="Proteomes" id="UP000027361"/>
    </source>
</evidence>
<feature type="region of interest" description="Disordered" evidence="2">
    <location>
        <begin position="174"/>
        <end position="203"/>
    </location>
</feature>
<reference evidence="3 4" key="1">
    <citation type="submission" date="2014-05" db="EMBL/GenBank/DDBJ databases">
        <title>Draft genome sequence of a rare smut relative, Tilletiaria anomala UBC 951.</title>
        <authorList>
            <consortium name="DOE Joint Genome Institute"/>
            <person name="Toome M."/>
            <person name="Kuo A."/>
            <person name="Henrissat B."/>
            <person name="Lipzen A."/>
            <person name="Tritt A."/>
            <person name="Yoshinaga Y."/>
            <person name="Zane M."/>
            <person name="Barry K."/>
            <person name="Grigoriev I.V."/>
            <person name="Spatafora J.W."/>
            <person name="Aimea M.C."/>
        </authorList>
    </citation>
    <scope>NUCLEOTIDE SEQUENCE [LARGE SCALE GENOMIC DNA]</scope>
    <source>
        <strain evidence="3 4">UBC 951</strain>
    </source>
</reference>
<feature type="region of interest" description="Disordered" evidence="2">
    <location>
        <begin position="104"/>
        <end position="146"/>
    </location>
</feature>
<feature type="compositionally biased region" description="Polar residues" evidence="2">
    <location>
        <begin position="174"/>
        <end position="190"/>
    </location>
</feature>
<dbReference type="GeneID" id="25267191"/>
<gene>
    <name evidence="3" type="ORF">K437DRAFT_294112</name>
</gene>
<evidence type="ECO:0000256" key="2">
    <source>
        <dbReference type="SAM" id="MobiDB-lite"/>
    </source>
</evidence>
<dbReference type="Proteomes" id="UP000027361">
    <property type="component" value="Unassembled WGS sequence"/>
</dbReference>